<evidence type="ECO:0000259" key="2">
    <source>
        <dbReference type="Pfam" id="PF06580"/>
    </source>
</evidence>
<organism evidence="3 4">
    <name type="scientific">Salibacter halophilus</name>
    <dbReference type="NCBI Taxonomy" id="1803916"/>
    <lineage>
        <taxon>Bacteria</taxon>
        <taxon>Pseudomonadati</taxon>
        <taxon>Bacteroidota</taxon>
        <taxon>Flavobacteriia</taxon>
        <taxon>Flavobacteriales</taxon>
        <taxon>Salibacteraceae</taxon>
        <taxon>Salibacter</taxon>
    </lineage>
</organism>
<dbReference type="InterPro" id="IPR050640">
    <property type="entry name" value="Bact_2-comp_sensor_kinase"/>
</dbReference>
<name>A0A6N6M1K3_9FLAO</name>
<dbReference type="GO" id="GO:0000155">
    <property type="term" value="F:phosphorelay sensor kinase activity"/>
    <property type="evidence" value="ECO:0007669"/>
    <property type="project" value="InterPro"/>
</dbReference>
<dbReference type="Gene3D" id="3.30.565.10">
    <property type="entry name" value="Histidine kinase-like ATPase, C-terminal domain"/>
    <property type="match status" value="1"/>
</dbReference>
<dbReference type="GO" id="GO:0016020">
    <property type="term" value="C:membrane"/>
    <property type="evidence" value="ECO:0007669"/>
    <property type="project" value="InterPro"/>
</dbReference>
<evidence type="ECO:0000313" key="4">
    <source>
        <dbReference type="Proteomes" id="UP000435357"/>
    </source>
</evidence>
<dbReference type="Pfam" id="PF06580">
    <property type="entry name" value="His_kinase"/>
    <property type="match status" value="1"/>
</dbReference>
<dbReference type="Proteomes" id="UP000435357">
    <property type="component" value="Unassembled WGS sequence"/>
</dbReference>
<protein>
    <submittedName>
        <fullName evidence="3">Histidine kinase</fullName>
    </submittedName>
</protein>
<sequence length="350" mass="40828">MQEMRKTYIALQLGGWLLYIILAIVTNMLQGQLVTIAMLFQYLIAYLVGVLSSHLYRNLIIKLRWTELRLLPLIPRVMVGSVSFAFLFQLLYVIANWLFFGSESYNFVEIAIQILNWTVLFVLWSVIYFAFHFFQRYKSEEIKNLTWEAHKNEVELNKLKSQLNPHFIFNSMNTIRALIDEDPVKAKKSVTQLSNLLRNTLLMGRKKTVPFSEEWQLVQDYVDLEKKRYEERLHFEADIDQRAMKFEVPGMIVQTMVENSIKHGIAHLPEGGEIKLKVEVKDGELHVCIVNPGKLGSDQKYIDKRTGFGVINTRQRLNLLYGEDADFQLRNGENETVETYIKIPNKTLSI</sequence>
<dbReference type="InterPro" id="IPR010559">
    <property type="entry name" value="Sig_transdc_His_kin_internal"/>
</dbReference>
<dbReference type="AlphaFoldDB" id="A0A6N6M1K3"/>
<dbReference type="OrthoDB" id="9809908at2"/>
<dbReference type="EMBL" id="WACR01000013">
    <property type="protein sequence ID" value="KAB1062012.1"/>
    <property type="molecule type" value="Genomic_DNA"/>
</dbReference>
<dbReference type="PANTHER" id="PTHR34220">
    <property type="entry name" value="SENSOR HISTIDINE KINASE YPDA"/>
    <property type="match status" value="1"/>
</dbReference>
<evidence type="ECO:0000313" key="3">
    <source>
        <dbReference type="EMBL" id="KAB1062012.1"/>
    </source>
</evidence>
<keyword evidence="1" id="KW-0472">Membrane</keyword>
<evidence type="ECO:0000256" key="1">
    <source>
        <dbReference type="SAM" id="Phobius"/>
    </source>
</evidence>
<feature type="transmembrane region" description="Helical" evidence="1">
    <location>
        <begin position="35"/>
        <end position="56"/>
    </location>
</feature>
<feature type="domain" description="Signal transduction histidine kinase internal region" evidence="2">
    <location>
        <begin position="155"/>
        <end position="233"/>
    </location>
</feature>
<keyword evidence="3" id="KW-0808">Transferase</keyword>
<feature type="transmembrane region" description="Helical" evidence="1">
    <location>
        <begin position="7"/>
        <end position="29"/>
    </location>
</feature>
<keyword evidence="1" id="KW-0812">Transmembrane</keyword>
<keyword evidence="4" id="KW-1185">Reference proteome</keyword>
<feature type="transmembrane region" description="Helical" evidence="1">
    <location>
        <begin position="77"/>
        <end position="98"/>
    </location>
</feature>
<proteinExistence type="predicted"/>
<accession>A0A6N6M1K3</accession>
<gene>
    <name evidence="3" type="ORF">F3059_13120</name>
</gene>
<dbReference type="InterPro" id="IPR036890">
    <property type="entry name" value="HATPase_C_sf"/>
</dbReference>
<reference evidence="3 4" key="1">
    <citation type="submission" date="2019-09" db="EMBL/GenBank/DDBJ databases">
        <title>Genomes of Cryomorphaceae.</title>
        <authorList>
            <person name="Bowman J.P."/>
        </authorList>
    </citation>
    <scope>NUCLEOTIDE SEQUENCE [LARGE SCALE GENOMIC DNA]</scope>
    <source>
        <strain evidence="3 4">KCTC 52047</strain>
    </source>
</reference>
<keyword evidence="1" id="KW-1133">Transmembrane helix</keyword>
<feature type="transmembrane region" description="Helical" evidence="1">
    <location>
        <begin position="110"/>
        <end position="134"/>
    </location>
</feature>
<dbReference type="PANTHER" id="PTHR34220:SF7">
    <property type="entry name" value="SENSOR HISTIDINE KINASE YPDA"/>
    <property type="match status" value="1"/>
</dbReference>
<comment type="caution">
    <text evidence="3">The sequence shown here is derived from an EMBL/GenBank/DDBJ whole genome shotgun (WGS) entry which is preliminary data.</text>
</comment>
<dbReference type="SUPFAM" id="SSF55874">
    <property type="entry name" value="ATPase domain of HSP90 chaperone/DNA topoisomerase II/histidine kinase"/>
    <property type="match status" value="1"/>
</dbReference>
<keyword evidence="3" id="KW-0418">Kinase</keyword>